<dbReference type="PANTHER" id="PTHR47168">
    <property type="entry name" value="RING ZINC FINGER DOMAIN SUPERFAMILY PROTEIN-RELATED"/>
    <property type="match status" value="1"/>
</dbReference>
<evidence type="ECO:0000256" key="6">
    <source>
        <dbReference type="ARBA" id="ARBA00022771"/>
    </source>
</evidence>
<keyword evidence="9 11" id="KW-0472">Membrane</keyword>
<protein>
    <recommendedName>
        <fullName evidence="3">RING-type E3 ubiquitin transferase</fullName>
        <ecNumber evidence="3">2.3.2.27</ecNumber>
    </recommendedName>
</protein>
<dbReference type="AlphaFoldDB" id="A0AAD5PCJ0"/>
<dbReference type="Pfam" id="PF13639">
    <property type="entry name" value="zf-RING_2"/>
    <property type="match status" value="1"/>
</dbReference>
<comment type="caution">
    <text evidence="13">The sequence shown here is derived from an EMBL/GenBank/DDBJ whole genome shotgun (WGS) entry which is preliminary data.</text>
</comment>
<evidence type="ECO:0000256" key="11">
    <source>
        <dbReference type="SAM" id="Phobius"/>
    </source>
</evidence>
<proteinExistence type="predicted"/>
<keyword evidence="8 11" id="KW-1133">Transmembrane helix</keyword>
<evidence type="ECO:0000256" key="9">
    <source>
        <dbReference type="ARBA" id="ARBA00023136"/>
    </source>
</evidence>
<dbReference type="PANTHER" id="PTHR47168:SF1">
    <property type="entry name" value="OS02G0798600 PROTEIN"/>
    <property type="match status" value="1"/>
</dbReference>
<dbReference type="Proteomes" id="UP001209540">
    <property type="component" value="Unassembled WGS sequence"/>
</dbReference>
<dbReference type="InterPro" id="IPR003137">
    <property type="entry name" value="PA_domain"/>
</dbReference>
<reference evidence="13" key="1">
    <citation type="journal article" date="2022" name="IScience">
        <title>Evolution of zygomycete secretomes and the origins of terrestrial fungal ecologies.</title>
        <authorList>
            <person name="Chang Y."/>
            <person name="Wang Y."/>
            <person name="Mondo S."/>
            <person name="Ahrendt S."/>
            <person name="Andreopoulos W."/>
            <person name="Barry K."/>
            <person name="Beard J."/>
            <person name="Benny G.L."/>
            <person name="Blankenship S."/>
            <person name="Bonito G."/>
            <person name="Cuomo C."/>
            <person name="Desiro A."/>
            <person name="Gervers K.A."/>
            <person name="Hundley H."/>
            <person name="Kuo A."/>
            <person name="LaButti K."/>
            <person name="Lang B.F."/>
            <person name="Lipzen A."/>
            <person name="O'Donnell K."/>
            <person name="Pangilinan J."/>
            <person name="Reynolds N."/>
            <person name="Sandor L."/>
            <person name="Smith M.E."/>
            <person name="Tsang A."/>
            <person name="Grigoriev I.V."/>
            <person name="Stajich J.E."/>
            <person name="Spatafora J.W."/>
        </authorList>
    </citation>
    <scope>NUCLEOTIDE SEQUENCE</scope>
    <source>
        <strain evidence="13">RSA 2281</strain>
    </source>
</reference>
<dbReference type="InterPro" id="IPR051653">
    <property type="entry name" value="E3_ligase_sorting_rcpt"/>
</dbReference>
<feature type="transmembrane region" description="Helical" evidence="11">
    <location>
        <begin position="174"/>
        <end position="196"/>
    </location>
</feature>
<evidence type="ECO:0000256" key="3">
    <source>
        <dbReference type="ARBA" id="ARBA00012483"/>
    </source>
</evidence>
<dbReference type="GO" id="GO:0016020">
    <property type="term" value="C:membrane"/>
    <property type="evidence" value="ECO:0007669"/>
    <property type="project" value="UniProtKB-SubCell"/>
</dbReference>
<evidence type="ECO:0000256" key="2">
    <source>
        <dbReference type="ARBA" id="ARBA00004167"/>
    </source>
</evidence>
<evidence type="ECO:0000256" key="1">
    <source>
        <dbReference type="ARBA" id="ARBA00000900"/>
    </source>
</evidence>
<feature type="domain" description="RING-type" evidence="12">
    <location>
        <begin position="235"/>
        <end position="277"/>
    </location>
</feature>
<accession>A0AAD5PCJ0</accession>
<comment type="catalytic activity">
    <reaction evidence="1">
        <text>S-ubiquitinyl-[E2 ubiquitin-conjugating enzyme]-L-cysteine + [acceptor protein]-L-lysine = [E2 ubiquitin-conjugating enzyme]-L-cysteine + N(6)-ubiquitinyl-[acceptor protein]-L-lysine.</text>
        <dbReference type="EC" id="2.3.2.27"/>
    </reaction>
</comment>
<keyword evidence="7" id="KW-0862">Zinc</keyword>
<evidence type="ECO:0000256" key="8">
    <source>
        <dbReference type="ARBA" id="ARBA00022989"/>
    </source>
</evidence>
<dbReference type="InterPro" id="IPR046450">
    <property type="entry name" value="PA_dom_sf"/>
</dbReference>
<sequence>MTGDRISLKYRFLYCTTTLLLFLALSPHTTVTATIVALATNETFPDRLAAFGPSLSSSQGKLGYLMESSEDPTGCQIVQPPCDDWVALVRRGGCSFVTKVRNMQKSGAIAVAIGDPDQSSWVTMYAPGDTSDIYIPSVFLAQREYQALRYLSNFVDTPMMILLLQIDNWLEWPLMHLVILIFVSPSIVMIFLYISFKLRQRQKLKQDLAPVHVVSRLAVKRFLREKLGENDAEECAICLEDYMDGEKLRVLPCHHTFHTFCVDAWLTTQKKFCPICKRDITVPLVHDSIHSEATSTTVLPLFVEPYRHHHYHLLNTNSSLVTTTIESSSSSSPLSL</sequence>
<dbReference type="GO" id="GO:0008270">
    <property type="term" value="F:zinc ion binding"/>
    <property type="evidence" value="ECO:0007669"/>
    <property type="project" value="UniProtKB-KW"/>
</dbReference>
<evidence type="ECO:0000313" key="13">
    <source>
        <dbReference type="EMBL" id="KAI9253997.1"/>
    </source>
</evidence>
<keyword evidence="4 11" id="KW-0812">Transmembrane</keyword>
<dbReference type="PROSITE" id="PS50089">
    <property type="entry name" value="ZF_RING_2"/>
    <property type="match status" value="1"/>
</dbReference>
<evidence type="ECO:0000259" key="12">
    <source>
        <dbReference type="PROSITE" id="PS50089"/>
    </source>
</evidence>
<dbReference type="SUPFAM" id="SSF57850">
    <property type="entry name" value="RING/U-box"/>
    <property type="match status" value="1"/>
</dbReference>
<evidence type="ECO:0000256" key="7">
    <source>
        <dbReference type="ARBA" id="ARBA00022833"/>
    </source>
</evidence>
<evidence type="ECO:0000256" key="10">
    <source>
        <dbReference type="PROSITE-ProRule" id="PRU00175"/>
    </source>
</evidence>
<dbReference type="GO" id="GO:0061630">
    <property type="term" value="F:ubiquitin protein ligase activity"/>
    <property type="evidence" value="ECO:0007669"/>
    <property type="project" value="UniProtKB-EC"/>
</dbReference>
<dbReference type="InterPro" id="IPR001841">
    <property type="entry name" value="Znf_RING"/>
</dbReference>
<dbReference type="SUPFAM" id="SSF52025">
    <property type="entry name" value="PA domain"/>
    <property type="match status" value="1"/>
</dbReference>
<evidence type="ECO:0000313" key="14">
    <source>
        <dbReference type="Proteomes" id="UP001209540"/>
    </source>
</evidence>
<dbReference type="FunFam" id="3.30.40.10:FF:000388">
    <property type="entry name" value="Putative RING zinc finger domain superfamily protein"/>
    <property type="match status" value="1"/>
</dbReference>
<keyword evidence="6 10" id="KW-0863">Zinc-finger</keyword>
<name>A0AAD5PCJ0_9FUNG</name>
<dbReference type="Gene3D" id="3.30.40.10">
    <property type="entry name" value="Zinc/RING finger domain, C3HC4 (zinc finger)"/>
    <property type="match status" value="1"/>
</dbReference>
<keyword evidence="5" id="KW-0479">Metal-binding</keyword>
<reference evidence="13" key="2">
    <citation type="submission" date="2023-02" db="EMBL/GenBank/DDBJ databases">
        <authorList>
            <consortium name="DOE Joint Genome Institute"/>
            <person name="Mondo S.J."/>
            <person name="Chang Y."/>
            <person name="Wang Y."/>
            <person name="Ahrendt S."/>
            <person name="Andreopoulos W."/>
            <person name="Barry K."/>
            <person name="Beard J."/>
            <person name="Benny G.L."/>
            <person name="Blankenship S."/>
            <person name="Bonito G."/>
            <person name="Cuomo C."/>
            <person name="Desiro A."/>
            <person name="Gervers K.A."/>
            <person name="Hundley H."/>
            <person name="Kuo A."/>
            <person name="LaButti K."/>
            <person name="Lang B.F."/>
            <person name="Lipzen A."/>
            <person name="O'Donnell K."/>
            <person name="Pangilinan J."/>
            <person name="Reynolds N."/>
            <person name="Sandor L."/>
            <person name="Smith M.W."/>
            <person name="Tsang A."/>
            <person name="Grigoriev I.V."/>
            <person name="Stajich J.E."/>
            <person name="Spatafora J.W."/>
        </authorList>
    </citation>
    <scope>NUCLEOTIDE SEQUENCE</scope>
    <source>
        <strain evidence="13">RSA 2281</strain>
    </source>
</reference>
<dbReference type="InterPro" id="IPR013083">
    <property type="entry name" value="Znf_RING/FYVE/PHD"/>
</dbReference>
<comment type="subcellular location">
    <subcellularLocation>
        <location evidence="2">Membrane</location>
        <topology evidence="2">Single-pass membrane protein</topology>
    </subcellularLocation>
</comment>
<keyword evidence="14" id="KW-1185">Reference proteome</keyword>
<dbReference type="Pfam" id="PF02225">
    <property type="entry name" value="PA"/>
    <property type="match status" value="1"/>
</dbReference>
<dbReference type="EMBL" id="JAIXMP010000025">
    <property type="protein sequence ID" value="KAI9253997.1"/>
    <property type="molecule type" value="Genomic_DNA"/>
</dbReference>
<gene>
    <name evidence="13" type="ORF">BDA99DRAFT_519555</name>
</gene>
<evidence type="ECO:0000256" key="4">
    <source>
        <dbReference type="ARBA" id="ARBA00022692"/>
    </source>
</evidence>
<dbReference type="Gene3D" id="3.50.30.30">
    <property type="match status" value="1"/>
</dbReference>
<dbReference type="EC" id="2.3.2.27" evidence="3"/>
<dbReference type="SMART" id="SM00184">
    <property type="entry name" value="RING"/>
    <property type="match status" value="1"/>
</dbReference>
<evidence type="ECO:0000256" key="5">
    <source>
        <dbReference type="ARBA" id="ARBA00022723"/>
    </source>
</evidence>
<organism evidence="13 14">
    <name type="scientific">Phascolomyces articulosus</name>
    <dbReference type="NCBI Taxonomy" id="60185"/>
    <lineage>
        <taxon>Eukaryota</taxon>
        <taxon>Fungi</taxon>
        <taxon>Fungi incertae sedis</taxon>
        <taxon>Mucoromycota</taxon>
        <taxon>Mucoromycotina</taxon>
        <taxon>Mucoromycetes</taxon>
        <taxon>Mucorales</taxon>
        <taxon>Lichtheimiaceae</taxon>
        <taxon>Phascolomyces</taxon>
    </lineage>
</organism>